<dbReference type="Gene3D" id="3.40.1210.10">
    <property type="entry name" value="Survival protein SurE-like phosphatase/nucleotidase"/>
    <property type="match status" value="1"/>
</dbReference>
<dbReference type="Pfam" id="PF01975">
    <property type="entry name" value="SurE"/>
    <property type="match status" value="1"/>
</dbReference>
<dbReference type="AlphaFoldDB" id="E8R2U8"/>
<dbReference type="InterPro" id="IPR036523">
    <property type="entry name" value="SurE-like_sf"/>
</dbReference>
<dbReference type="InParanoid" id="E8R2U8"/>
<name>E8R2U8_ISOPI</name>
<dbReference type="EC" id="3.1.3.5" evidence="3"/>
<sequence>MSSNVNLGRDGTARLIALTNDDGIDAPGLAALERAVRRLEGVRVVVVAPGDHCSGCGHRVTQGPLRVEERGPDRYAVFGTPVDCTRVAFHHLRLRPDWVLSGINAGGNLGVDVFHSGTVSACREAAIHGVPSIALSHYIARDRRINWDHAAEWTARLLERLLERIPEPGSFWNLNLPHLDHHEVERVLKNWGQDGVTPWVECFLDPSPHDVAYHRHHDGSLVDQGDYQRRPRRPGGDIEACFSGKVSLTKLRVGETHA</sequence>
<reference evidence="7 8" key="2">
    <citation type="journal article" date="2011" name="Stand. Genomic Sci.">
        <title>Complete genome sequence of Isosphaera pallida type strain (IS1B).</title>
        <authorList>
            <consortium name="US DOE Joint Genome Institute (JGI-PGF)"/>
            <person name="Goker M."/>
            <person name="Cleland D."/>
            <person name="Saunders E."/>
            <person name="Lapidus A."/>
            <person name="Nolan M."/>
            <person name="Lucas S."/>
            <person name="Hammon N."/>
            <person name="Deshpande S."/>
            <person name="Cheng J.F."/>
            <person name="Tapia R."/>
            <person name="Han C."/>
            <person name="Goodwin L."/>
            <person name="Pitluck S."/>
            <person name="Liolios K."/>
            <person name="Pagani I."/>
            <person name="Ivanova N."/>
            <person name="Mavromatis K."/>
            <person name="Pati A."/>
            <person name="Chen A."/>
            <person name="Palaniappan K."/>
            <person name="Land M."/>
            <person name="Hauser L."/>
            <person name="Chang Y.J."/>
            <person name="Jeffries C.D."/>
            <person name="Detter J.C."/>
            <person name="Beck B."/>
            <person name="Woyke T."/>
            <person name="Bristow J."/>
            <person name="Eisen J.A."/>
            <person name="Markowitz V."/>
            <person name="Hugenholtz P."/>
            <person name="Kyrpides N.C."/>
            <person name="Klenk H.P."/>
        </authorList>
    </citation>
    <scope>NUCLEOTIDE SEQUENCE [LARGE SCALE GENOMIC DNA]</scope>
    <source>
        <strain evidence="8">ATCC 43644 / DSM 9630 / IS1B</strain>
    </source>
</reference>
<gene>
    <name evidence="7" type="ordered locus">Isop_3030</name>
</gene>
<dbReference type="GO" id="GO:0008253">
    <property type="term" value="F:5'-nucleotidase activity"/>
    <property type="evidence" value="ECO:0007669"/>
    <property type="project" value="UniProtKB-EC"/>
</dbReference>
<dbReference type="PANTHER" id="PTHR30457">
    <property type="entry name" value="5'-NUCLEOTIDASE SURE"/>
    <property type="match status" value="1"/>
</dbReference>
<dbReference type="InterPro" id="IPR030048">
    <property type="entry name" value="SurE"/>
</dbReference>
<reference key="1">
    <citation type="submission" date="2010-11" db="EMBL/GenBank/DDBJ databases">
        <title>The complete sequence of chromosome of Isophaera pallida ATCC 43644.</title>
        <authorList>
            <consortium name="US DOE Joint Genome Institute (JGI-PGF)"/>
            <person name="Lucas S."/>
            <person name="Copeland A."/>
            <person name="Lapidus A."/>
            <person name="Bruce D."/>
            <person name="Goodwin L."/>
            <person name="Pitluck S."/>
            <person name="Kyrpides N."/>
            <person name="Mavromatis K."/>
            <person name="Pagani I."/>
            <person name="Ivanova N."/>
            <person name="Saunders E."/>
            <person name="Brettin T."/>
            <person name="Detter J.C."/>
            <person name="Han C."/>
            <person name="Tapia R."/>
            <person name="Land M."/>
            <person name="Hauser L."/>
            <person name="Markowitz V."/>
            <person name="Cheng J.-F."/>
            <person name="Hugenholtz P."/>
            <person name="Woyke T."/>
            <person name="Wu D."/>
            <person name="Eisen J.A."/>
        </authorList>
    </citation>
    <scope>NUCLEOTIDE SEQUENCE</scope>
    <source>
        <strain>ATCC 43644</strain>
    </source>
</reference>
<dbReference type="RefSeq" id="WP_013565883.1">
    <property type="nucleotide sequence ID" value="NC_014962.1"/>
</dbReference>
<dbReference type="NCBIfam" id="NF001493">
    <property type="entry name" value="PRK00346.2-3"/>
    <property type="match status" value="1"/>
</dbReference>
<protein>
    <recommendedName>
        <fullName evidence="3">5'-nucleotidase</fullName>
        <ecNumber evidence="3">3.1.3.5</ecNumber>
    </recommendedName>
</protein>
<keyword evidence="4" id="KW-0479">Metal-binding</keyword>
<evidence type="ECO:0000259" key="6">
    <source>
        <dbReference type="Pfam" id="PF01975"/>
    </source>
</evidence>
<dbReference type="Proteomes" id="UP000008631">
    <property type="component" value="Chromosome"/>
</dbReference>
<accession>E8R2U8</accession>
<dbReference type="PANTHER" id="PTHR30457:SF0">
    <property type="entry name" value="PHOSPHATASE, PUTATIVE (AFU_ORTHOLOGUE AFUA_4G01070)-RELATED"/>
    <property type="match status" value="1"/>
</dbReference>
<dbReference type="EMBL" id="CP002353">
    <property type="protein sequence ID" value="ADV63595.1"/>
    <property type="molecule type" value="Genomic_DNA"/>
</dbReference>
<comment type="catalytic activity">
    <reaction evidence="1">
        <text>a ribonucleoside 5'-phosphate + H2O = a ribonucleoside + phosphate</text>
        <dbReference type="Rhea" id="RHEA:12484"/>
        <dbReference type="ChEBI" id="CHEBI:15377"/>
        <dbReference type="ChEBI" id="CHEBI:18254"/>
        <dbReference type="ChEBI" id="CHEBI:43474"/>
        <dbReference type="ChEBI" id="CHEBI:58043"/>
        <dbReference type="EC" id="3.1.3.5"/>
    </reaction>
</comment>
<dbReference type="eggNOG" id="COG0496">
    <property type="taxonomic scope" value="Bacteria"/>
</dbReference>
<evidence type="ECO:0000256" key="5">
    <source>
        <dbReference type="ARBA" id="ARBA00022801"/>
    </source>
</evidence>
<dbReference type="KEGG" id="ipa:Isop_3030"/>
<dbReference type="OrthoDB" id="9780815at2"/>
<comment type="similarity">
    <text evidence="2">Belongs to the SurE nucleotidase family.</text>
</comment>
<evidence type="ECO:0000313" key="7">
    <source>
        <dbReference type="EMBL" id="ADV63595.1"/>
    </source>
</evidence>
<dbReference type="GO" id="GO:0046872">
    <property type="term" value="F:metal ion binding"/>
    <property type="evidence" value="ECO:0007669"/>
    <property type="project" value="UniProtKB-KW"/>
</dbReference>
<proteinExistence type="inferred from homology"/>
<evidence type="ECO:0000256" key="4">
    <source>
        <dbReference type="ARBA" id="ARBA00022723"/>
    </source>
</evidence>
<dbReference type="HOGENOM" id="CLU_045192_1_2_0"/>
<dbReference type="NCBIfam" id="TIGR00087">
    <property type="entry name" value="surE"/>
    <property type="match status" value="1"/>
</dbReference>
<dbReference type="InterPro" id="IPR002828">
    <property type="entry name" value="SurE-like_Pase/nucleotidase"/>
</dbReference>
<keyword evidence="5" id="KW-0378">Hydrolase</keyword>
<feature type="domain" description="Survival protein SurE-like phosphatase/nucleotidase" evidence="6">
    <location>
        <begin position="16"/>
        <end position="186"/>
    </location>
</feature>
<dbReference type="STRING" id="575540.Isop_3030"/>
<organism evidence="7 8">
    <name type="scientific">Isosphaera pallida (strain ATCC 43644 / DSM 9630 / IS1B)</name>
    <dbReference type="NCBI Taxonomy" id="575540"/>
    <lineage>
        <taxon>Bacteria</taxon>
        <taxon>Pseudomonadati</taxon>
        <taxon>Planctomycetota</taxon>
        <taxon>Planctomycetia</taxon>
        <taxon>Isosphaerales</taxon>
        <taxon>Isosphaeraceae</taxon>
        <taxon>Isosphaera</taxon>
    </lineage>
</organism>
<dbReference type="SUPFAM" id="SSF64167">
    <property type="entry name" value="SurE-like"/>
    <property type="match status" value="1"/>
</dbReference>
<evidence type="ECO:0000313" key="8">
    <source>
        <dbReference type="Proteomes" id="UP000008631"/>
    </source>
</evidence>
<keyword evidence="8" id="KW-1185">Reference proteome</keyword>
<evidence type="ECO:0000256" key="3">
    <source>
        <dbReference type="ARBA" id="ARBA00012643"/>
    </source>
</evidence>
<evidence type="ECO:0000256" key="1">
    <source>
        <dbReference type="ARBA" id="ARBA00000815"/>
    </source>
</evidence>
<evidence type="ECO:0000256" key="2">
    <source>
        <dbReference type="ARBA" id="ARBA00011062"/>
    </source>
</evidence>